<organism evidence="1 2">
    <name type="scientific">Moniliophthora roreri</name>
    <name type="common">Frosty pod rot fungus</name>
    <name type="synonym">Monilia roreri</name>
    <dbReference type="NCBI Taxonomy" id="221103"/>
    <lineage>
        <taxon>Eukaryota</taxon>
        <taxon>Fungi</taxon>
        <taxon>Dikarya</taxon>
        <taxon>Basidiomycota</taxon>
        <taxon>Agaricomycotina</taxon>
        <taxon>Agaricomycetes</taxon>
        <taxon>Agaricomycetidae</taxon>
        <taxon>Agaricales</taxon>
        <taxon>Marasmiineae</taxon>
        <taxon>Marasmiaceae</taxon>
        <taxon>Moniliophthora</taxon>
    </lineage>
</organism>
<proteinExistence type="predicted"/>
<dbReference type="Proteomes" id="UP000054988">
    <property type="component" value="Unassembled WGS sequence"/>
</dbReference>
<evidence type="ECO:0000313" key="2">
    <source>
        <dbReference type="Proteomes" id="UP000054988"/>
    </source>
</evidence>
<dbReference type="EMBL" id="LATX01001532">
    <property type="protein sequence ID" value="KTB40952.1"/>
    <property type="molecule type" value="Genomic_DNA"/>
</dbReference>
<accession>A0A0W0FXG2</accession>
<dbReference type="AlphaFoldDB" id="A0A0W0FXG2"/>
<sequence length="156" mass="17529">MPHEDWKGGVMKRQGFETRAGGLQFLVEPWGDVQQQRQYLRIALDALQHPLNDTRELSHLLPDLSPNLAIMRQDVFLRLCDVDVRVAATSSTNSPWRGGWLRLIKNMSGSDSEGFMVVKIICELGNAVEPCDNDCIVAKGRRVGVVRKKSVLFQAI</sequence>
<protein>
    <submittedName>
        <fullName evidence="1">Uncharacterized protein</fullName>
    </submittedName>
</protein>
<reference evidence="1 2" key="1">
    <citation type="submission" date="2015-12" db="EMBL/GenBank/DDBJ databases">
        <title>Draft genome sequence of Moniliophthora roreri, the causal agent of frosty pod rot of cacao.</title>
        <authorList>
            <person name="Aime M.C."/>
            <person name="Diaz-Valderrama J.R."/>
            <person name="Kijpornyongpan T."/>
            <person name="Phillips-Mora W."/>
        </authorList>
    </citation>
    <scope>NUCLEOTIDE SEQUENCE [LARGE SCALE GENOMIC DNA]</scope>
    <source>
        <strain evidence="1 2">MCA 2952</strain>
    </source>
</reference>
<name>A0A0W0FXG2_MONRR</name>
<comment type="caution">
    <text evidence="1">The sequence shown here is derived from an EMBL/GenBank/DDBJ whole genome shotgun (WGS) entry which is preliminary data.</text>
</comment>
<evidence type="ECO:0000313" key="1">
    <source>
        <dbReference type="EMBL" id="KTB40952.1"/>
    </source>
</evidence>
<gene>
    <name evidence="1" type="ORF">WG66_6486</name>
</gene>